<evidence type="ECO:0000313" key="3">
    <source>
        <dbReference type="Proteomes" id="UP000235145"/>
    </source>
</evidence>
<comment type="caution">
    <text evidence="2">The sequence shown here is derived from an EMBL/GenBank/DDBJ whole genome shotgun (WGS) entry which is preliminary data.</text>
</comment>
<feature type="transmembrane region" description="Helical" evidence="1">
    <location>
        <begin position="12"/>
        <end position="31"/>
    </location>
</feature>
<dbReference type="AlphaFoldDB" id="A0A9R1XGV1"/>
<dbReference type="PANTHER" id="PTHR11439">
    <property type="entry name" value="GAG-POL-RELATED RETROTRANSPOSON"/>
    <property type="match status" value="1"/>
</dbReference>
<dbReference type="PANTHER" id="PTHR11439:SF455">
    <property type="entry name" value="RLK (RECEPTOR-LIKE PROTEIN KINASE) 8, PUTATIVE-RELATED"/>
    <property type="match status" value="1"/>
</dbReference>
<dbReference type="Proteomes" id="UP000235145">
    <property type="component" value="Unassembled WGS sequence"/>
</dbReference>
<dbReference type="EMBL" id="NBSK02000004">
    <property type="protein sequence ID" value="KAJ0214105.1"/>
    <property type="molecule type" value="Genomic_DNA"/>
</dbReference>
<organism evidence="2 3">
    <name type="scientific">Lactuca sativa</name>
    <name type="common">Garden lettuce</name>
    <dbReference type="NCBI Taxonomy" id="4236"/>
    <lineage>
        <taxon>Eukaryota</taxon>
        <taxon>Viridiplantae</taxon>
        <taxon>Streptophyta</taxon>
        <taxon>Embryophyta</taxon>
        <taxon>Tracheophyta</taxon>
        <taxon>Spermatophyta</taxon>
        <taxon>Magnoliopsida</taxon>
        <taxon>eudicotyledons</taxon>
        <taxon>Gunneridae</taxon>
        <taxon>Pentapetalae</taxon>
        <taxon>asterids</taxon>
        <taxon>campanulids</taxon>
        <taxon>Asterales</taxon>
        <taxon>Asteraceae</taxon>
        <taxon>Cichorioideae</taxon>
        <taxon>Cichorieae</taxon>
        <taxon>Lactucinae</taxon>
        <taxon>Lactuca</taxon>
    </lineage>
</organism>
<protein>
    <recommendedName>
        <fullName evidence="4">Reverse transcriptase Ty1/copia-type domain-containing protein</fullName>
    </recommendedName>
</protein>
<keyword evidence="1" id="KW-1133">Transmembrane helix</keyword>
<evidence type="ECO:0000256" key="1">
    <source>
        <dbReference type="SAM" id="Phobius"/>
    </source>
</evidence>
<sequence length="219" mass="25422">MRLVLWSNHDDLLTLGFPIMFVIYIRPYMGLSKPLDVFLLQNGFSCTCADTTLFLYMHDSCIIYLLIYVDDYILKGNQESVITSFISRLHNEFNSFLEIEVAYTNDDIFLSQSKYVHDIRDHANILDTKPIRAPLAHHESFTMPRVPFKDPTLYRSLLRALQYLTITRSTFHIQFLEAPTVSHFQGVKRILRYVKGVLSFGLHFTKPNTSSIIGYLDVD</sequence>
<keyword evidence="1" id="KW-0812">Transmembrane</keyword>
<keyword evidence="1" id="KW-0472">Membrane</keyword>
<evidence type="ECO:0000313" key="2">
    <source>
        <dbReference type="EMBL" id="KAJ0214105.1"/>
    </source>
</evidence>
<evidence type="ECO:0008006" key="4">
    <source>
        <dbReference type="Google" id="ProtNLM"/>
    </source>
</evidence>
<reference evidence="2 3" key="1">
    <citation type="journal article" date="2017" name="Nat. Commun.">
        <title>Genome assembly with in vitro proximity ligation data and whole-genome triplication in lettuce.</title>
        <authorList>
            <person name="Reyes-Chin-Wo S."/>
            <person name="Wang Z."/>
            <person name="Yang X."/>
            <person name="Kozik A."/>
            <person name="Arikit S."/>
            <person name="Song C."/>
            <person name="Xia L."/>
            <person name="Froenicke L."/>
            <person name="Lavelle D.O."/>
            <person name="Truco M.J."/>
            <person name="Xia R."/>
            <person name="Zhu S."/>
            <person name="Xu C."/>
            <person name="Xu H."/>
            <person name="Xu X."/>
            <person name="Cox K."/>
            <person name="Korf I."/>
            <person name="Meyers B.C."/>
            <person name="Michelmore R.W."/>
        </authorList>
    </citation>
    <scope>NUCLEOTIDE SEQUENCE [LARGE SCALE GENOMIC DNA]</scope>
    <source>
        <strain evidence="3">cv. Salinas</strain>
        <tissue evidence="2">Seedlings</tissue>
    </source>
</reference>
<accession>A0A9R1XGV1</accession>
<keyword evidence="3" id="KW-1185">Reference proteome</keyword>
<gene>
    <name evidence="2" type="ORF">LSAT_V11C400193830</name>
</gene>
<name>A0A9R1XGV1_LACSA</name>
<proteinExistence type="predicted"/>